<dbReference type="PANTHER" id="PTHR36167">
    <property type="entry name" value="C2H2 FINGER DOMAIN TRANSCRIPTION FACTOR (EUROFUNG)-RELATED"/>
    <property type="match status" value="1"/>
</dbReference>
<proteinExistence type="predicted"/>
<evidence type="ECO:0000256" key="1">
    <source>
        <dbReference type="SAM" id="MobiDB-lite"/>
    </source>
</evidence>
<feature type="region of interest" description="Disordered" evidence="1">
    <location>
        <begin position="199"/>
        <end position="242"/>
    </location>
</feature>
<sequence length="304" mass="34620">MCNSNSDYEKTTRVADLGTKLSVKLFSFYRQVKNANESIQLLSNEVALVSAILRELGDNLKDENASKICSDEAFRTLTRVLDQCRDVLGQIERVTDNFNQPGKNRFQQVTEKFRLVLVDPALEPLKFNLESLKSTMLLLLNVIMYAVQIRRYVRLFLMFTIRKNDCHKPHQADLVTVHSQNSSMETDSIGSAYTATRVFDNQNGDTNPHQQYSREQPVEPVTSTNSAEAQTKPNGVTDGNEHTELKQYNILIHSMLRDIEAHRSKLEGNRLLRIKNGVLNIHSGEIVRFQLEHGPSVHIDCSLF</sequence>
<feature type="compositionally biased region" description="Polar residues" evidence="1">
    <location>
        <begin position="221"/>
        <end position="234"/>
    </location>
</feature>
<name>A0A0G4PM76_PENC3</name>
<dbReference type="GO" id="GO:0006355">
    <property type="term" value="P:regulation of DNA-templated transcription"/>
    <property type="evidence" value="ECO:0007669"/>
    <property type="project" value="InterPro"/>
</dbReference>
<dbReference type="EMBL" id="HG793155">
    <property type="protein sequence ID" value="CRL27520.1"/>
    <property type="molecule type" value="Genomic_DNA"/>
</dbReference>
<dbReference type="Proteomes" id="UP000053732">
    <property type="component" value="Unassembled WGS sequence"/>
</dbReference>
<dbReference type="PANTHER" id="PTHR36167:SF3">
    <property type="entry name" value="C2H2 FINGER DOMAIN TRANSCRIPTION FACTOR (EUROFUNG)-RELATED"/>
    <property type="match status" value="1"/>
</dbReference>
<dbReference type="STRING" id="1429867.A0A0G4PM76"/>
<protein>
    <submittedName>
        <fullName evidence="2">Str. FM013</fullName>
    </submittedName>
</protein>
<accession>A0A0G4PM76</accession>
<organism evidence="2 3">
    <name type="scientific">Penicillium camemberti (strain FM 013)</name>
    <dbReference type="NCBI Taxonomy" id="1429867"/>
    <lineage>
        <taxon>Eukaryota</taxon>
        <taxon>Fungi</taxon>
        <taxon>Dikarya</taxon>
        <taxon>Ascomycota</taxon>
        <taxon>Pezizomycotina</taxon>
        <taxon>Eurotiomycetes</taxon>
        <taxon>Eurotiomycetidae</taxon>
        <taxon>Eurotiales</taxon>
        <taxon>Aspergillaceae</taxon>
        <taxon>Penicillium</taxon>
    </lineage>
</organism>
<feature type="compositionally biased region" description="Polar residues" evidence="1">
    <location>
        <begin position="199"/>
        <end position="214"/>
    </location>
</feature>
<reference evidence="2 3" key="1">
    <citation type="journal article" date="2014" name="Nat. Commun.">
        <title>Multiple recent horizontal transfers of a large genomic region in cheese making fungi.</title>
        <authorList>
            <person name="Cheeseman K."/>
            <person name="Ropars J."/>
            <person name="Renault P."/>
            <person name="Dupont J."/>
            <person name="Gouzy J."/>
            <person name="Branca A."/>
            <person name="Abraham A.L."/>
            <person name="Ceppi M."/>
            <person name="Conseiller E."/>
            <person name="Debuchy R."/>
            <person name="Malagnac F."/>
            <person name="Goarin A."/>
            <person name="Silar P."/>
            <person name="Lacoste S."/>
            <person name="Sallet E."/>
            <person name="Bensimon A."/>
            <person name="Giraud T."/>
            <person name="Brygoo Y."/>
        </authorList>
    </citation>
    <scope>NUCLEOTIDE SEQUENCE [LARGE SCALE GENOMIC DNA]</scope>
    <source>
        <strain evidence="3">FM 013</strain>
    </source>
</reference>
<evidence type="ECO:0000313" key="2">
    <source>
        <dbReference type="EMBL" id="CRL27520.1"/>
    </source>
</evidence>
<keyword evidence="3" id="KW-1185">Reference proteome</keyword>
<dbReference type="InterPro" id="IPR039327">
    <property type="entry name" value="CON7-like"/>
</dbReference>
<gene>
    <name evidence="2" type="ORF">PCAMFM013_S022g000200</name>
</gene>
<dbReference type="AlphaFoldDB" id="A0A0G4PM76"/>
<evidence type="ECO:0000313" key="3">
    <source>
        <dbReference type="Proteomes" id="UP000053732"/>
    </source>
</evidence>